<dbReference type="AlphaFoldDB" id="A0A926DGB3"/>
<sequence>MTEWGVVTVIVALVGLIAAVAAPMVKLNGTLTRLTTQMDSFVAGLEAFKLRYKEQLRDLNDTDQKLCERIDDHEHRITVLETTADEERGH</sequence>
<comment type="caution">
    <text evidence="1">The sequence shown here is derived from an EMBL/GenBank/DDBJ whole genome shotgun (WGS) entry which is preliminary data.</text>
</comment>
<reference evidence="1" key="1">
    <citation type="submission" date="2020-08" db="EMBL/GenBank/DDBJ databases">
        <title>Genome public.</title>
        <authorList>
            <person name="Liu C."/>
            <person name="Sun Q."/>
        </authorList>
    </citation>
    <scope>NUCLEOTIDE SEQUENCE</scope>
    <source>
        <strain evidence="1">BX7</strain>
    </source>
</reference>
<gene>
    <name evidence="1" type="ORF">H8695_11250</name>
</gene>
<dbReference type="EMBL" id="JACRSP010000007">
    <property type="protein sequence ID" value="MBC8537264.1"/>
    <property type="molecule type" value="Genomic_DNA"/>
</dbReference>
<protein>
    <submittedName>
        <fullName evidence="1">Uncharacterized protein</fullName>
    </submittedName>
</protein>
<dbReference type="Proteomes" id="UP000620366">
    <property type="component" value="Unassembled WGS sequence"/>
</dbReference>
<dbReference type="RefSeq" id="WP_249301774.1">
    <property type="nucleotide sequence ID" value="NZ_JACRSP010000007.1"/>
</dbReference>
<evidence type="ECO:0000313" key="1">
    <source>
        <dbReference type="EMBL" id="MBC8537264.1"/>
    </source>
</evidence>
<name>A0A926DGB3_9FIRM</name>
<evidence type="ECO:0000313" key="2">
    <source>
        <dbReference type="Proteomes" id="UP000620366"/>
    </source>
</evidence>
<accession>A0A926DGB3</accession>
<keyword evidence="2" id="KW-1185">Reference proteome</keyword>
<proteinExistence type="predicted"/>
<organism evidence="1 2">
    <name type="scientific">Feifania hominis</name>
    <dbReference type="NCBI Taxonomy" id="2763660"/>
    <lineage>
        <taxon>Bacteria</taxon>
        <taxon>Bacillati</taxon>
        <taxon>Bacillota</taxon>
        <taxon>Clostridia</taxon>
        <taxon>Eubacteriales</taxon>
        <taxon>Feifaniaceae</taxon>
        <taxon>Feifania</taxon>
    </lineage>
</organism>